<proteinExistence type="predicted"/>
<protein>
    <submittedName>
        <fullName evidence="1">Uncharacterized protein</fullName>
    </submittedName>
</protein>
<evidence type="ECO:0000313" key="1">
    <source>
        <dbReference type="EMBL" id="KAJ8320279.1"/>
    </source>
</evidence>
<dbReference type="PANTHER" id="PTHR21301">
    <property type="entry name" value="REVERSE TRANSCRIPTASE"/>
    <property type="match status" value="1"/>
</dbReference>
<dbReference type="PANTHER" id="PTHR21301:SF10">
    <property type="entry name" value="REVERSE TRANSCRIPTASE DOMAIN-CONTAINING PROTEIN"/>
    <property type="match status" value="1"/>
</dbReference>
<organism evidence="1 2">
    <name type="scientific">Tegillarca granosa</name>
    <name type="common">Malaysian cockle</name>
    <name type="synonym">Anadara granosa</name>
    <dbReference type="NCBI Taxonomy" id="220873"/>
    <lineage>
        <taxon>Eukaryota</taxon>
        <taxon>Metazoa</taxon>
        <taxon>Spiralia</taxon>
        <taxon>Lophotrochozoa</taxon>
        <taxon>Mollusca</taxon>
        <taxon>Bivalvia</taxon>
        <taxon>Autobranchia</taxon>
        <taxon>Pteriomorphia</taxon>
        <taxon>Arcoida</taxon>
        <taxon>Arcoidea</taxon>
        <taxon>Arcidae</taxon>
        <taxon>Tegillarca</taxon>
    </lineage>
</organism>
<comment type="caution">
    <text evidence="1">The sequence shown here is derived from an EMBL/GenBank/DDBJ whole genome shotgun (WGS) entry which is preliminary data.</text>
</comment>
<keyword evidence="2" id="KW-1185">Reference proteome</keyword>
<name>A0ABQ9FSP8_TEGGR</name>
<accession>A0ABQ9FSP8</accession>
<gene>
    <name evidence="1" type="ORF">KUTeg_001866</name>
</gene>
<evidence type="ECO:0000313" key="2">
    <source>
        <dbReference type="Proteomes" id="UP001217089"/>
    </source>
</evidence>
<dbReference type="Proteomes" id="UP001217089">
    <property type="component" value="Unassembled WGS sequence"/>
</dbReference>
<reference evidence="1 2" key="1">
    <citation type="submission" date="2022-12" db="EMBL/GenBank/DDBJ databases">
        <title>Chromosome-level genome of Tegillarca granosa.</title>
        <authorList>
            <person name="Kim J."/>
        </authorList>
    </citation>
    <scope>NUCLEOTIDE SEQUENCE [LARGE SCALE GENOMIC DNA]</scope>
    <source>
        <strain evidence="1">Teg-2019</strain>
        <tissue evidence="1">Adductor muscle</tissue>
    </source>
</reference>
<dbReference type="EMBL" id="JARBDR010000141">
    <property type="protein sequence ID" value="KAJ8320279.1"/>
    <property type="molecule type" value="Genomic_DNA"/>
</dbReference>
<sequence>MLCLAIFSFNKQSVYQWDTNCVPLLADLFLYSYESKFLQNLVKSGEKTVAKSFNYTYRYIDGVLSLNNHKFGEYVNAIYPSELEIKDTTDYPCSASYLDLYLNYDTHDMLHLTLHDKCDNFNFSIVNFPFLCSNIPASPAYGIYVSQLVRYGRACSHYGDFLQRSKLLTIKLLTQGYCKPGLIRALKKFYGRHHNIVDKYVVTISQIILDIFDLP</sequence>